<feature type="signal peptide" evidence="1">
    <location>
        <begin position="1"/>
        <end position="20"/>
    </location>
</feature>
<sequence length="110" mass="11290">MIKRALIVASVALCSDVALAQHPYDGLWNVTVHTKAGDCQPSMQYPLVVTDGRIAGTPDVTGSIGREGNVRVSIRGALANGQLSGNGGSGKWNGAAAGVACSGRWEAARQ</sequence>
<reference evidence="2 3" key="1">
    <citation type="submission" date="2018-06" db="EMBL/GenBank/DDBJ databases">
        <title>Genomic Encyclopedia of Archaeal and Bacterial Type Strains, Phase II (KMG-II): from individual species to whole genera.</title>
        <authorList>
            <person name="Goeker M."/>
        </authorList>
    </citation>
    <scope>NUCLEOTIDE SEQUENCE [LARGE SCALE GENOMIC DNA]</scope>
    <source>
        <strain evidence="2 3">JCM 11668</strain>
    </source>
</reference>
<dbReference type="EMBL" id="QJTI01000002">
    <property type="protein sequence ID" value="PYF04853.1"/>
    <property type="molecule type" value="Genomic_DNA"/>
</dbReference>
<accession>A0A318TK94</accession>
<gene>
    <name evidence="2" type="ORF">BJ122_10278</name>
</gene>
<keyword evidence="3" id="KW-1185">Reference proteome</keyword>
<organism evidence="2 3">
    <name type="scientific">Rhodopseudomonas faecalis</name>
    <dbReference type="NCBI Taxonomy" id="99655"/>
    <lineage>
        <taxon>Bacteria</taxon>
        <taxon>Pseudomonadati</taxon>
        <taxon>Pseudomonadota</taxon>
        <taxon>Alphaproteobacteria</taxon>
        <taxon>Hyphomicrobiales</taxon>
        <taxon>Nitrobacteraceae</taxon>
        <taxon>Rhodopseudomonas</taxon>
    </lineage>
</organism>
<name>A0A318TK94_9BRAD</name>
<keyword evidence="1" id="KW-0732">Signal</keyword>
<dbReference type="AlphaFoldDB" id="A0A318TK94"/>
<evidence type="ECO:0000313" key="3">
    <source>
        <dbReference type="Proteomes" id="UP000248148"/>
    </source>
</evidence>
<evidence type="ECO:0000313" key="2">
    <source>
        <dbReference type="EMBL" id="PYF04853.1"/>
    </source>
</evidence>
<proteinExistence type="predicted"/>
<feature type="chain" id="PRO_5016252368" evidence="1">
    <location>
        <begin position="21"/>
        <end position="110"/>
    </location>
</feature>
<evidence type="ECO:0000256" key="1">
    <source>
        <dbReference type="SAM" id="SignalP"/>
    </source>
</evidence>
<dbReference type="Proteomes" id="UP000248148">
    <property type="component" value="Unassembled WGS sequence"/>
</dbReference>
<protein>
    <submittedName>
        <fullName evidence="2">Uncharacterized protein</fullName>
    </submittedName>
</protein>
<comment type="caution">
    <text evidence="2">The sequence shown here is derived from an EMBL/GenBank/DDBJ whole genome shotgun (WGS) entry which is preliminary data.</text>
</comment>